<dbReference type="AlphaFoldDB" id="A0A6L8UVQ2"/>
<feature type="compositionally biased region" description="Basic residues" evidence="1">
    <location>
        <begin position="1"/>
        <end position="18"/>
    </location>
</feature>
<feature type="region of interest" description="Disordered" evidence="1">
    <location>
        <begin position="1"/>
        <end position="25"/>
    </location>
</feature>
<evidence type="ECO:0000313" key="2">
    <source>
        <dbReference type="EMBL" id="MZQ81937.1"/>
    </source>
</evidence>
<gene>
    <name evidence="2" type="ORF">GQF01_07285</name>
</gene>
<evidence type="ECO:0000256" key="1">
    <source>
        <dbReference type="SAM" id="MobiDB-lite"/>
    </source>
</evidence>
<comment type="caution">
    <text evidence="2">The sequence shown here is derived from an EMBL/GenBank/DDBJ whole genome shotgun (WGS) entry which is preliminary data.</text>
</comment>
<keyword evidence="3" id="KW-1185">Reference proteome</keyword>
<dbReference type="EMBL" id="WTUZ01000010">
    <property type="protein sequence ID" value="MZQ81937.1"/>
    <property type="molecule type" value="Genomic_DNA"/>
</dbReference>
<reference evidence="2 3" key="1">
    <citation type="submission" date="2019-12" db="EMBL/GenBank/DDBJ databases">
        <title>Paenibacillus sp. nov. sp. isolated from soil.</title>
        <authorList>
            <person name="Kim J."/>
            <person name="Jeong S.E."/>
            <person name="Jung H.S."/>
            <person name="Jeon C.O."/>
        </authorList>
    </citation>
    <scope>NUCLEOTIDE SEQUENCE [LARGE SCALE GENOMIC DNA]</scope>
    <source>
        <strain evidence="2 3">5J-6</strain>
    </source>
</reference>
<protein>
    <submittedName>
        <fullName evidence="2">Uncharacterized protein</fullName>
    </submittedName>
</protein>
<organism evidence="2 3">
    <name type="scientific">Paenibacillus silvestris</name>
    <dbReference type="NCBI Taxonomy" id="2606219"/>
    <lineage>
        <taxon>Bacteria</taxon>
        <taxon>Bacillati</taxon>
        <taxon>Bacillota</taxon>
        <taxon>Bacilli</taxon>
        <taxon>Bacillales</taxon>
        <taxon>Paenibacillaceae</taxon>
        <taxon>Paenibacillus</taxon>
    </lineage>
</organism>
<evidence type="ECO:0000313" key="3">
    <source>
        <dbReference type="Proteomes" id="UP000481087"/>
    </source>
</evidence>
<sequence length="55" mass="6100">MLKHMKKVRNRLTAKHTPKTTDKSLLKTYNGPTVLNKPSGVTIVAKGSFDFESLA</sequence>
<accession>A0A6L8UVQ2</accession>
<dbReference type="Proteomes" id="UP000481087">
    <property type="component" value="Unassembled WGS sequence"/>
</dbReference>
<proteinExistence type="predicted"/>
<name>A0A6L8UVQ2_9BACL</name>